<dbReference type="PROSITE" id="PS50885">
    <property type="entry name" value="HAMP"/>
    <property type="match status" value="1"/>
</dbReference>
<evidence type="ECO:0000259" key="13">
    <source>
        <dbReference type="PROSITE" id="PS50111"/>
    </source>
</evidence>
<feature type="transmembrane region" description="Helical" evidence="12">
    <location>
        <begin position="303"/>
        <end position="325"/>
    </location>
</feature>
<name>A0A2T5V7J8_9HYPH</name>
<evidence type="ECO:0000256" key="11">
    <source>
        <dbReference type="PROSITE-ProRule" id="PRU00284"/>
    </source>
</evidence>
<sequence>MLNNISIKVKLFGGIGFLVLALVVMVMFNLFGLDRVSEHFGEYRNQTNESLNLSSATRAMVETRMWVLKFGDLGTDEMANEADKTLQQVIDATQEAKSHFTEQRWILRTDKMLDDLATYRNDFKEFVGVYREIDAHKAHYVKSVETLRAALKELSEGARKQGNGEAVFATGQALDALLESHMLGVQLIETPKQAYLQDALEKVSEVSSRIAGLAATMADPGLRAMASSMDGEIKAIGTDLNGLYAQSKERDAIWDGRLSVVGLRLMTTFNTMLAEYKVSQDAVSEKTEQRIASITSSVTSVGIVFSLIGAALALYLGLTLSRAIIRITRTMMELAAGNNHVDVPGLGRKDEIGKMADAVGVFKANAIEKIRLEQEQAHREASADAERKALMAKMADEFEHAVGGIVNTVAGAATELQAAAETMNTAAADTNDKATTVAAASEETTSNVQAVATASEEMAASVEEIGRQASETANRAKVASTEAQTMVEKVNLQQAAAQHIGDIVGLIKDIAEQTNLLALNATIEAARAGEAGKGFAVVASEVKELATQTSKATQEIADQIGDIQNATQSSSAAIGAVSQAIEELNSISSAIAAAVEEQATSTQEIARNVQMAALGTQDVSTNIALVSEAAATTGSASAQVESAAGELSKMSENLREEVSRFLETVRAA</sequence>
<dbReference type="InterPro" id="IPR003122">
    <property type="entry name" value="Tar_rcpt_lig-bd"/>
</dbReference>
<dbReference type="SMART" id="SM00304">
    <property type="entry name" value="HAMP"/>
    <property type="match status" value="1"/>
</dbReference>
<evidence type="ECO:0000256" key="12">
    <source>
        <dbReference type="SAM" id="Phobius"/>
    </source>
</evidence>
<evidence type="ECO:0000256" key="10">
    <source>
        <dbReference type="ARBA" id="ARBA00029447"/>
    </source>
</evidence>
<evidence type="ECO:0000256" key="2">
    <source>
        <dbReference type="ARBA" id="ARBA00022475"/>
    </source>
</evidence>
<dbReference type="SUPFAM" id="SSF58104">
    <property type="entry name" value="Methyl-accepting chemotaxis protein (MCP) signaling domain"/>
    <property type="match status" value="1"/>
</dbReference>
<evidence type="ECO:0000256" key="3">
    <source>
        <dbReference type="ARBA" id="ARBA00022481"/>
    </source>
</evidence>
<dbReference type="PROSITE" id="PS50111">
    <property type="entry name" value="CHEMOTAXIS_TRANSDUC_2"/>
    <property type="match status" value="1"/>
</dbReference>
<dbReference type="OrthoDB" id="3378718at2"/>
<keyword evidence="6 12" id="KW-0812">Transmembrane</keyword>
<evidence type="ECO:0000256" key="4">
    <source>
        <dbReference type="ARBA" id="ARBA00022500"/>
    </source>
</evidence>
<dbReference type="InterPro" id="IPR032255">
    <property type="entry name" value="HBM"/>
</dbReference>
<dbReference type="Proteomes" id="UP000244081">
    <property type="component" value="Unassembled WGS sequence"/>
</dbReference>
<evidence type="ECO:0000256" key="6">
    <source>
        <dbReference type="ARBA" id="ARBA00022692"/>
    </source>
</evidence>
<evidence type="ECO:0000256" key="5">
    <source>
        <dbReference type="ARBA" id="ARBA00022519"/>
    </source>
</evidence>
<dbReference type="PROSITE" id="PS50192">
    <property type="entry name" value="T_SNARE"/>
    <property type="match status" value="1"/>
</dbReference>
<feature type="transmembrane region" description="Helical" evidence="12">
    <location>
        <begin position="12"/>
        <end position="33"/>
    </location>
</feature>
<dbReference type="InterPro" id="IPR004089">
    <property type="entry name" value="MCPsignal_dom"/>
</dbReference>
<dbReference type="Pfam" id="PF00015">
    <property type="entry name" value="MCPsignal"/>
    <property type="match status" value="1"/>
</dbReference>
<dbReference type="Pfam" id="PF02203">
    <property type="entry name" value="TarH"/>
    <property type="match status" value="1"/>
</dbReference>
<dbReference type="PANTHER" id="PTHR32089:SF112">
    <property type="entry name" value="LYSOZYME-LIKE PROTEIN-RELATED"/>
    <property type="match status" value="1"/>
</dbReference>
<evidence type="ECO:0000256" key="9">
    <source>
        <dbReference type="ARBA" id="ARBA00023224"/>
    </source>
</evidence>
<dbReference type="SMART" id="SM01358">
    <property type="entry name" value="HBM"/>
    <property type="match status" value="1"/>
</dbReference>
<proteinExistence type="inferred from homology"/>
<dbReference type="InterPro" id="IPR000727">
    <property type="entry name" value="T_SNARE_dom"/>
</dbReference>
<feature type="domain" description="HAMP" evidence="15">
    <location>
        <begin position="318"/>
        <end position="371"/>
    </location>
</feature>
<evidence type="ECO:0000259" key="15">
    <source>
        <dbReference type="PROSITE" id="PS50885"/>
    </source>
</evidence>
<dbReference type="PANTHER" id="PTHR32089">
    <property type="entry name" value="METHYL-ACCEPTING CHEMOTAXIS PROTEIN MCPB"/>
    <property type="match status" value="1"/>
</dbReference>
<keyword evidence="8 12" id="KW-0472">Membrane</keyword>
<keyword evidence="9 11" id="KW-0807">Transducer</keyword>
<evidence type="ECO:0000256" key="1">
    <source>
        <dbReference type="ARBA" id="ARBA00004429"/>
    </source>
</evidence>
<dbReference type="GO" id="GO:0005886">
    <property type="term" value="C:plasma membrane"/>
    <property type="evidence" value="ECO:0007669"/>
    <property type="project" value="UniProtKB-SubCell"/>
</dbReference>
<keyword evidence="7 12" id="KW-1133">Transmembrane helix</keyword>
<feature type="domain" description="Methyl-accepting transducer" evidence="13">
    <location>
        <begin position="412"/>
        <end position="648"/>
    </location>
</feature>
<evidence type="ECO:0000256" key="7">
    <source>
        <dbReference type="ARBA" id="ARBA00022989"/>
    </source>
</evidence>
<keyword evidence="2" id="KW-1003">Cell membrane</keyword>
<dbReference type="CDD" id="cd06225">
    <property type="entry name" value="HAMP"/>
    <property type="match status" value="1"/>
</dbReference>
<keyword evidence="5" id="KW-0997">Cell inner membrane</keyword>
<comment type="subcellular location">
    <subcellularLocation>
        <location evidence="1">Cell inner membrane</location>
        <topology evidence="1">Multi-pass membrane protein</topology>
    </subcellularLocation>
</comment>
<accession>A0A2T5V7J8</accession>
<comment type="caution">
    <text evidence="16">The sequence shown here is derived from an EMBL/GenBank/DDBJ whole genome shotgun (WGS) entry which is preliminary data.</text>
</comment>
<comment type="similarity">
    <text evidence="10">Belongs to the methyl-accepting chemotaxis (MCP) protein family.</text>
</comment>
<organism evidence="16 17">
    <name type="scientific">Breoghania corrubedonensis</name>
    <dbReference type="NCBI Taxonomy" id="665038"/>
    <lineage>
        <taxon>Bacteria</taxon>
        <taxon>Pseudomonadati</taxon>
        <taxon>Pseudomonadota</taxon>
        <taxon>Alphaproteobacteria</taxon>
        <taxon>Hyphomicrobiales</taxon>
        <taxon>Stappiaceae</taxon>
        <taxon>Breoghania</taxon>
    </lineage>
</organism>
<evidence type="ECO:0000259" key="14">
    <source>
        <dbReference type="PROSITE" id="PS50192"/>
    </source>
</evidence>
<dbReference type="GO" id="GO:0006935">
    <property type="term" value="P:chemotaxis"/>
    <property type="evidence" value="ECO:0007669"/>
    <property type="project" value="UniProtKB-KW"/>
</dbReference>
<keyword evidence="3" id="KW-0488">Methylation</keyword>
<keyword evidence="17" id="KW-1185">Reference proteome</keyword>
<dbReference type="Gene3D" id="6.10.340.10">
    <property type="match status" value="1"/>
</dbReference>
<evidence type="ECO:0000313" key="16">
    <source>
        <dbReference type="EMBL" id="PTW59738.1"/>
    </source>
</evidence>
<keyword evidence="4" id="KW-0145">Chemotaxis</keyword>
<dbReference type="AlphaFoldDB" id="A0A2T5V7J8"/>
<dbReference type="Gene3D" id="1.10.287.950">
    <property type="entry name" value="Methyl-accepting chemotaxis protein"/>
    <property type="match status" value="1"/>
</dbReference>
<protein>
    <submittedName>
        <fullName evidence="16">Methyl-accepting chemotaxis sensory transducer with TarH sensor</fullName>
    </submittedName>
</protein>
<dbReference type="InterPro" id="IPR003660">
    <property type="entry name" value="HAMP_dom"/>
</dbReference>
<evidence type="ECO:0000256" key="8">
    <source>
        <dbReference type="ARBA" id="ARBA00023136"/>
    </source>
</evidence>
<feature type="domain" description="T-SNARE coiled-coil homology" evidence="14">
    <location>
        <begin position="564"/>
        <end position="626"/>
    </location>
</feature>
<dbReference type="Pfam" id="PF00672">
    <property type="entry name" value="HAMP"/>
    <property type="match status" value="1"/>
</dbReference>
<dbReference type="EMBL" id="QAYG01000006">
    <property type="protein sequence ID" value="PTW59738.1"/>
    <property type="molecule type" value="Genomic_DNA"/>
</dbReference>
<evidence type="ECO:0000313" key="17">
    <source>
        <dbReference type="Proteomes" id="UP000244081"/>
    </source>
</evidence>
<dbReference type="SMART" id="SM00283">
    <property type="entry name" value="MA"/>
    <property type="match status" value="1"/>
</dbReference>
<gene>
    <name evidence="16" type="ORF">C8N35_106123</name>
</gene>
<reference evidence="16 17" key="1">
    <citation type="submission" date="2018-04" db="EMBL/GenBank/DDBJ databases">
        <title>Genomic Encyclopedia of Archaeal and Bacterial Type Strains, Phase II (KMG-II): from individual species to whole genera.</title>
        <authorList>
            <person name="Goeker M."/>
        </authorList>
    </citation>
    <scope>NUCLEOTIDE SEQUENCE [LARGE SCALE GENOMIC DNA]</scope>
    <source>
        <strain evidence="16 17">DSM 23382</strain>
    </source>
</reference>
<dbReference type="GO" id="GO:0007165">
    <property type="term" value="P:signal transduction"/>
    <property type="evidence" value="ECO:0007669"/>
    <property type="project" value="UniProtKB-KW"/>
</dbReference>